<sequence length="658" mass="72216">MSTDRFYVPLKNQQFPVIISYRDLVKSRRKEQLKPVEAPPIVPDSADNDFFAGILERAKNYSLTDGDDVDDNASEGDDDPSADKSKRAVGEDYDFDDPFIDDSDLLFEDPQTSSHPEYDGWFVYHGTLDGNDQLTTKRDKTKTTSSTATKKKATTTKQTKEKTNVVKKDKEKTASTTAKKTNTATSSSSSAMGSTSSQKSSQPEPSTSTGIADKEQSKKSSSTSTATPTASTSTDKKAVKPTKSSSSETTTPKKKVASSETRPLSPEIHALLEKLKQDAVHEDFKYKAKFPPNLRPTTLDIGRLMYREKNMLDNNLITHLMNILPYNRFTLTKFLTTKTGPERVQELQEELNTMIEELKSEVNKLMPEQNRQHSEKVASLVAAKAKGGDASTSTDDPAFLPKFKWNEELRQKLYNILKVDQAIITISNDIANYTKQDPVNEVRARKQIHQRLLSCWPEGWMTTGELSRTNSAYKVKMRAKSSSATSTRRQHNTTTDSKNVIGTAPPQSDQDKVSDTSTATTAKVQGAKREAEPHPNELDPSKRHRGEQGVIVIPDDQPTDVALNGSTGSGGGGSSSSSSIQPITQSTPTTAPAMTPLPSQLLQQAANAASIAQHHQQQDRSTTITTTTTPGATMAIQSLMNTNLLHNPPQNSSSPNQQ</sequence>
<feature type="region of interest" description="Disordered" evidence="2">
    <location>
        <begin position="477"/>
        <end position="630"/>
    </location>
</feature>
<dbReference type="RefSeq" id="XP_058346867.1">
    <property type="nucleotide sequence ID" value="XM_058482369.1"/>
</dbReference>
<proteinExistence type="predicted"/>
<dbReference type="GO" id="GO:0006325">
    <property type="term" value="P:chromatin organization"/>
    <property type="evidence" value="ECO:0007669"/>
    <property type="project" value="TreeGrafter"/>
</dbReference>
<evidence type="ECO:0000256" key="2">
    <source>
        <dbReference type="SAM" id="MobiDB-lite"/>
    </source>
</evidence>
<evidence type="ECO:0000259" key="3">
    <source>
        <dbReference type="Pfam" id="PF08729"/>
    </source>
</evidence>
<dbReference type="Pfam" id="PF14075">
    <property type="entry name" value="UBN_AB"/>
    <property type="match status" value="1"/>
</dbReference>
<evidence type="ECO:0000259" key="4">
    <source>
        <dbReference type="Pfam" id="PF14075"/>
    </source>
</evidence>
<gene>
    <name evidence="5" type="ORF">O0I10_002285</name>
</gene>
<feature type="compositionally biased region" description="Basic and acidic residues" evidence="2">
    <location>
        <begin position="158"/>
        <end position="173"/>
    </location>
</feature>
<dbReference type="PANTHER" id="PTHR21669:SF28">
    <property type="entry name" value="YEMANUCLEIN"/>
    <property type="match status" value="1"/>
</dbReference>
<dbReference type="GO" id="GO:0005634">
    <property type="term" value="C:nucleus"/>
    <property type="evidence" value="ECO:0007669"/>
    <property type="project" value="TreeGrafter"/>
</dbReference>
<comment type="caution">
    <text evidence="5">The sequence shown here is derived from an EMBL/GenBank/DDBJ whole genome shotgun (WGS) entry which is preliminary data.</text>
</comment>
<evidence type="ECO:0000256" key="1">
    <source>
        <dbReference type="ARBA" id="ARBA00022553"/>
    </source>
</evidence>
<feature type="compositionally biased region" description="Polar residues" evidence="2">
    <location>
        <begin position="492"/>
        <end position="508"/>
    </location>
</feature>
<dbReference type="GeneID" id="83209703"/>
<feature type="compositionally biased region" description="Low complexity" evidence="2">
    <location>
        <begin position="241"/>
        <end position="250"/>
    </location>
</feature>
<feature type="region of interest" description="Disordered" evidence="2">
    <location>
        <begin position="62"/>
        <end position="264"/>
    </location>
</feature>
<evidence type="ECO:0000313" key="6">
    <source>
        <dbReference type="Proteomes" id="UP001234581"/>
    </source>
</evidence>
<feature type="domain" description="Ubinuclein middle" evidence="4">
    <location>
        <begin position="262"/>
        <end position="468"/>
    </location>
</feature>
<feature type="compositionally biased region" description="Acidic residues" evidence="2">
    <location>
        <begin position="91"/>
        <end position="107"/>
    </location>
</feature>
<dbReference type="Proteomes" id="UP001234581">
    <property type="component" value="Unassembled WGS sequence"/>
</dbReference>
<dbReference type="InterPro" id="IPR014840">
    <property type="entry name" value="HRD"/>
</dbReference>
<dbReference type="Pfam" id="PF08729">
    <property type="entry name" value="HUN"/>
    <property type="match status" value="1"/>
</dbReference>
<accession>A0AAD7XYK9</accession>
<organism evidence="5 6">
    <name type="scientific">Lichtheimia ornata</name>
    <dbReference type="NCBI Taxonomy" id="688661"/>
    <lineage>
        <taxon>Eukaryota</taxon>
        <taxon>Fungi</taxon>
        <taxon>Fungi incertae sedis</taxon>
        <taxon>Mucoromycota</taxon>
        <taxon>Mucoromycotina</taxon>
        <taxon>Mucoromycetes</taxon>
        <taxon>Mucorales</taxon>
        <taxon>Lichtheimiaceae</taxon>
        <taxon>Lichtheimia</taxon>
    </lineage>
</organism>
<evidence type="ECO:0008006" key="7">
    <source>
        <dbReference type="Google" id="ProtNLM"/>
    </source>
</evidence>
<feature type="compositionally biased region" description="Low complexity" evidence="2">
    <location>
        <begin position="575"/>
        <end position="615"/>
    </location>
</feature>
<feature type="compositionally biased region" description="Low complexity" evidence="2">
    <location>
        <begin position="174"/>
        <end position="209"/>
    </location>
</feature>
<feature type="compositionally biased region" description="Basic and acidic residues" evidence="2">
    <location>
        <begin position="527"/>
        <end position="541"/>
    </location>
</feature>
<dbReference type="EMBL" id="JARTCD010000006">
    <property type="protein sequence ID" value="KAJ8661954.1"/>
    <property type="molecule type" value="Genomic_DNA"/>
</dbReference>
<feature type="compositionally biased region" description="Low complexity" evidence="2">
    <location>
        <begin position="219"/>
        <end position="233"/>
    </location>
</feature>
<keyword evidence="6" id="KW-1185">Reference proteome</keyword>
<reference evidence="5 6" key="1">
    <citation type="submission" date="2023-03" db="EMBL/GenBank/DDBJ databases">
        <title>Genome sequence of Lichtheimia ornata CBS 291.66.</title>
        <authorList>
            <person name="Mohabir J.T."/>
            <person name="Shea T.P."/>
            <person name="Kurbessoian T."/>
            <person name="Berby B."/>
            <person name="Fontaine J."/>
            <person name="Livny J."/>
            <person name="Gnirke A."/>
            <person name="Stajich J.E."/>
            <person name="Cuomo C.A."/>
        </authorList>
    </citation>
    <scope>NUCLEOTIDE SEQUENCE [LARGE SCALE GENOMIC DNA]</scope>
    <source>
        <strain evidence="5">CBS 291.66</strain>
    </source>
</reference>
<name>A0AAD7XYK9_9FUNG</name>
<feature type="domain" description="Hpc2-related" evidence="3">
    <location>
        <begin position="84"/>
        <end position="129"/>
    </location>
</feature>
<evidence type="ECO:0000313" key="5">
    <source>
        <dbReference type="EMBL" id="KAJ8661954.1"/>
    </source>
</evidence>
<protein>
    <recommendedName>
        <fullName evidence="7">Ubinuclein middle domain-containing protein</fullName>
    </recommendedName>
</protein>
<dbReference type="InterPro" id="IPR026947">
    <property type="entry name" value="UBN_middle_dom"/>
</dbReference>
<keyword evidence="1" id="KW-0597">Phosphoprotein</keyword>
<feature type="compositionally biased region" description="Acidic residues" evidence="2">
    <location>
        <begin position="65"/>
        <end position="80"/>
    </location>
</feature>
<dbReference type="AlphaFoldDB" id="A0AAD7XYK9"/>
<dbReference type="PANTHER" id="PTHR21669">
    <property type="entry name" value="CAPZ-INTERACTING PROTEIN AND RELATED PROTEINS"/>
    <property type="match status" value="1"/>
</dbReference>
<feature type="compositionally biased region" description="Basic and acidic residues" evidence="2">
    <location>
        <begin position="81"/>
        <end position="90"/>
    </location>
</feature>